<protein>
    <submittedName>
        <fullName evidence="1">Uncharacterized protein</fullName>
    </submittedName>
</protein>
<name>A0AAF0PQE8_SOLVR</name>
<reference evidence="1" key="1">
    <citation type="submission" date="2023-08" db="EMBL/GenBank/DDBJ databases">
        <title>A de novo genome assembly of Solanum verrucosum Schlechtendal, a Mexican diploid species geographically isolated from the other diploid A-genome species in potato relatives.</title>
        <authorList>
            <person name="Hosaka K."/>
        </authorList>
    </citation>
    <scope>NUCLEOTIDE SEQUENCE</scope>
    <source>
        <tissue evidence="1">Young leaves</tissue>
    </source>
</reference>
<evidence type="ECO:0000313" key="1">
    <source>
        <dbReference type="EMBL" id="WMV08747.1"/>
    </source>
</evidence>
<dbReference type="EMBL" id="CP133612">
    <property type="protein sequence ID" value="WMV08747.1"/>
    <property type="molecule type" value="Genomic_DNA"/>
</dbReference>
<evidence type="ECO:0000313" key="2">
    <source>
        <dbReference type="Proteomes" id="UP001234989"/>
    </source>
</evidence>
<organism evidence="1 2">
    <name type="scientific">Solanum verrucosum</name>
    <dbReference type="NCBI Taxonomy" id="315347"/>
    <lineage>
        <taxon>Eukaryota</taxon>
        <taxon>Viridiplantae</taxon>
        <taxon>Streptophyta</taxon>
        <taxon>Embryophyta</taxon>
        <taxon>Tracheophyta</taxon>
        <taxon>Spermatophyta</taxon>
        <taxon>Magnoliopsida</taxon>
        <taxon>eudicotyledons</taxon>
        <taxon>Gunneridae</taxon>
        <taxon>Pentapetalae</taxon>
        <taxon>asterids</taxon>
        <taxon>lamiids</taxon>
        <taxon>Solanales</taxon>
        <taxon>Solanaceae</taxon>
        <taxon>Solanoideae</taxon>
        <taxon>Solaneae</taxon>
        <taxon>Solanum</taxon>
    </lineage>
</organism>
<dbReference type="Proteomes" id="UP001234989">
    <property type="component" value="Chromosome 1"/>
</dbReference>
<sequence length="54" mass="6035">MSFKKCLGTRVKISTAFHPQPDGYNSIISMAPFEALYGRRSRSPIGRFEVGESL</sequence>
<keyword evidence="2" id="KW-1185">Reference proteome</keyword>
<accession>A0AAF0PQE8</accession>
<dbReference type="AlphaFoldDB" id="A0AAF0PQE8"/>
<proteinExistence type="predicted"/>
<gene>
    <name evidence="1" type="ORF">MTR67_002132</name>
</gene>